<evidence type="ECO:0000313" key="1">
    <source>
        <dbReference type="EMBL" id="SMG16097.1"/>
    </source>
</evidence>
<dbReference type="Proteomes" id="UP000193355">
    <property type="component" value="Unassembled WGS sequence"/>
</dbReference>
<protein>
    <submittedName>
        <fullName evidence="1">Uncharacterized protein</fullName>
    </submittedName>
</protein>
<name>A0A1X7IMZ1_9BACT</name>
<proteinExistence type="predicted"/>
<accession>A0A1X7IMZ1</accession>
<dbReference type="AlphaFoldDB" id="A0A1X7IMZ1"/>
<organism evidence="1 2">
    <name type="scientific">Dethiosulfovibrio salsuginis</name>
    <dbReference type="NCBI Taxonomy" id="561720"/>
    <lineage>
        <taxon>Bacteria</taxon>
        <taxon>Thermotogati</taxon>
        <taxon>Synergistota</taxon>
        <taxon>Synergistia</taxon>
        <taxon>Synergistales</taxon>
        <taxon>Dethiosulfovibrionaceae</taxon>
        <taxon>Dethiosulfovibrio</taxon>
    </lineage>
</organism>
<dbReference type="EMBL" id="FXBB01000003">
    <property type="protein sequence ID" value="SMG16097.1"/>
    <property type="molecule type" value="Genomic_DNA"/>
</dbReference>
<sequence length="127" mass="14873">MRKKPNPSLSLSTDAIQSILKEFYNFKKIEEEEKTKRTQIIKEAEACIERIRSQKEIFLEYLEHEYKERASTYQKLFSGIDAAIEKGDTAMVNSLMQGVISQIQTSPFRGIQDFREKLMDKNFVDEL</sequence>
<keyword evidence="2" id="KW-1185">Reference proteome</keyword>
<gene>
    <name evidence="1" type="ORF">SAMN06275492_10392</name>
</gene>
<dbReference type="RefSeq" id="WP_085543806.1">
    <property type="nucleotide sequence ID" value="NZ_FXBB01000003.1"/>
</dbReference>
<evidence type="ECO:0000313" key="2">
    <source>
        <dbReference type="Proteomes" id="UP000193355"/>
    </source>
</evidence>
<reference evidence="2" key="1">
    <citation type="submission" date="2017-04" db="EMBL/GenBank/DDBJ databases">
        <authorList>
            <person name="Varghese N."/>
            <person name="Submissions S."/>
        </authorList>
    </citation>
    <scope>NUCLEOTIDE SEQUENCE [LARGE SCALE GENOMIC DNA]</scope>
    <source>
        <strain evidence="2">USBA 82</strain>
    </source>
</reference>